<protein>
    <submittedName>
        <fullName evidence="1">Uncharacterized protein</fullName>
    </submittedName>
</protein>
<evidence type="ECO:0000313" key="2">
    <source>
        <dbReference type="Proteomes" id="UP000801492"/>
    </source>
</evidence>
<dbReference type="Proteomes" id="UP000801492">
    <property type="component" value="Unassembled WGS sequence"/>
</dbReference>
<accession>A0A8K0GF60</accession>
<organism evidence="1 2">
    <name type="scientific">Ignelater luminosus</name>
    <name type="common">Cucubano</name>
    <name type="synonym">Pyrophorus luminosus</name>
    <dbReference type="NCBI Taxonomy" id="2038154"/>
    <lineage>
        <taxon>Eukaryota</taxon>
        <taxon>Metazoa</taxon>
        <taxon>Ecdysozoa</taxon>
        <taxon>Arthropoda</taxon>
        <taxon>Hexapoda</taxon>
        <taxon>Insecta</taxon>
        <taxon>Pterygota</taxon>
        <taxon>Neoptera</taxon>
        <taxon>Endopterygota</taxon>
        <taxon>Coleoptera</taxon>
        <taxon>Polyphaga</taxon>
        <taxon>Elateriformia</taxon>
        <taxon>Elateroidea</taxon>
        <taxon>Elateridae</taxon>
        <taxon>Agrypninae</taxon>
        <taxon>Pyrophorini</taxon>
        <taxon>Ignelater</taxon>
    </lineage>
</organism>
<keyword evidence="2" id="KW-1185">Reference proteome</keyword>
<sequence length="114" mass="13370">MQEQNMMNQNARKVAVKVLVKDDIPLFMQQKSLMYQKSPVYETNKSDLFLYDPFNKGINQKYGSKSLQESMLNLCQQYNSSLQFLPYFSYYHPSTIMGGIQQNPDDDVTIDHRE</sequence>
<dbReference type="OrthoDB" id="6159439at2759"/>
<dbReference type="AlphaFoldDB" id="A0A8K0GF60"/>
<gene>
    <name evidence="1" type="ORF">ILUMI_09324</name>
</gene>
<name>A0A8K0GF60_IGNLU</name>
<proteinExistence type="predicted"/>
<evidence type="ECO:0000313" key="1">
    <source>
        <dbReference type="EMBL" id="KAF2896851.1"/>
    </source>
</evidence>
<reference evidence="1" key="1">
    <citation type="submission" date="2019-08" db="EMBL/GenBank/DDBJ databases">
        <title>The genome of the North American firefly Photinus pyralis.</title>
        <authorList>
            <consortium name="Photinus pyralis genome working group"/>
            <person name="Fallon T.R."/>
            <person name="Sander Lower S.E."/>
            <person name="Weng J.-K."/>
        </authorList>
    </citation>
    <scope>NUCLEOTIDE SEQUENCE</scope>
    <source>
        <strain evidence="1">TRF0915ILg1</strain>
        <tissue evidence="1">Whole body</tissue>
    </source>
</reference>
<dbReference type="EMBL" id="VTPC01004703">
    <property type="protein sequence ID" value="KAF2896851.1"/>
    <property type="molecule type" value="Genomic_DNA"/>
</dbReference>
<comment type="caution">
    <text evidence="1">The sequence shown here is derived from an EMBL/GenBank/DDBJ whole genome shotgun (WGS) entry which is preliminary data.</text>
</comment>